<feature type="region of interest" description="Disordered" evidence="1">
    <location>
        <begin position="50"/>
        <end position="81"/>
    </location>
</feature>
<keyword evidence="3" id="KW-1185">Reference proteome</keyword>
<dbReference type="EMBL" id="JYDP01003972">
    <property type="protein sequence ID" value="KRY95279.1"/>
    <property type="molecule type" value="Genomic_DNA"/>
</dbReference>
<dbReference type="Proteomes" id="UP000055024">
    <property type="component" value="Unassembled WGS sequence"/>
</dbReference>
<evidence type="ECO:0000256" key="1">
    <source>
        <dbReference type="SAM" id="MobiDB-lite"/>
    </source>
</evidence>
<dbReference type="AlphaFoldDB" id="A0A0V1GAS0"/>
<accession>A0A0V1GAS0</accession>
<organism evidence="2 3">
    <name type="scientific">Trichinella zimbabwensis</name>
    <dbReference type="NCBI Taxonomy" id="268475"/>
    <lineage>
        <taxon>Eukaryota</taxon>
        <taxon>Metazoa</taxon>
        <taxon>Ecdysozoa</taxon>
        <taxon>Nematoda</taxon>
        <taxon>Enoplea</taxon>
        <taxon>Dorylaimia</taxon>
        <taxon>Trichinellida</taxon>
        <taxon>Trichinellidae</taxon>
        <taxon>Trichinella</taxon>
    </lineage>
</organism>
<feature type="compositionally biased region" description="Acidic residues" evidence="1">
    <location>
        <begin position="51"/>
        <end position="60"/>
    </location>
</feature>
<sequence length="81" mass="9292">KATAKEDSSPLKAEIKSEPEIKELKDDVIDEGIEAKELTPVVEEKLTEEVVQAEEEVEIKDEEKKKKNSKKKSKSKKRIKR</sequence>
<feature type="non-terminal residue" evidence="2">
    <location>
        <position position="1"/>
    </location>
</feature>
<comment type="caution">
    <text evidence="2">The sequence shown here is derived from an EMBL/GenBank/DDBJ whole genome shotgun (WGS) entry which is preliminary data.</text>
</comment>
<name>A0A0V1GAS0_9BILA</name>
<protein>
    <submittedName>
        <fullName evidence="2">Uncharacterized protein</fullName>
    </submittedName>
</protein>
<evidence type="ECO:0000313" key="2">
    <source>
        <dbReference type="EMBL" id="KRY95279.1"/>
    </source>
</evidence>
<evidence type="ECO:0000313" key="3">
    <source>
        <dbReference type="Proteomes" id="UP000055024"/>
    </source>
</evidence>
<dbReference type="STRING" id="268475.A0A0V1GAS0"/>
<feature type="compositionally biased region" description="Basic residues" evidence="1">
    <location>
        <begin position="66"/>
        <end position="81"/>
    </location>
</feature>
<proteinExistence type="predicted"/>
<reference evidence="2 3" key="1">
    <citation type="submission" date="2015-01" db="EMBL/GenBank/DDBJ databases">
        <title>Evolution of Trichinella species and genotypes.</title>
        <authorList>
            <person name="Korhonen P.K."/>
            <person name="Edoardo P."/>
            <person name="Giuseppe L.R."/>
            <person name="Gasser R.B."/>
        </authorList>
    </citation>
    <scope>NUCLEOTIDE SEQUENCE [LARGE SCALE GENOMIC DNA]</scope>
    <source>
        <strain evidence="2">ISS1029</strain>
    </source>
</reference>
<gene>
    <name evidence="2" type="ORF">T11_10516</name>
</gene>